<dbReference type="EMBL" id="DVNI01000096">
    <property type="protein sequence ID" value="HIU64553.1"/>
    <property type="molecule type" value="Genomic_DNA"/>
</dbReference>
<dbReference type="Proteomes" id="UP000824099">
    <property type="component" value="Unassembled WGS sequence"/>
</dbReference>
<reference evidence="5" key="2">
    <citation type="journal article" date="2021" name="PeerJ">
        <title>Extensive microbial diversity within the chicken gut microbiome revealed by metagenomics and culture.</title>
        <authorList>
            <person name="Gilroy R."/>
            <person name="Ravi A."/>
            <person name="Getino M."/>
            <person name="Pursley I."/>
            <person name="Horton D.L."/>
            <person name="Alikhan N.F."/>
            <person name="Baker D."/>
            <person name="Gharbi K."/>
            <person name="Hall N."/>
            <person name="Watson M."/>
            <person name="Adriaenssens E.M."/>
            <person name="Foster-Nyarko E."/>
            <person name="Jarju S."/>
            <person name="Secka A."/>
            <person name="Antonio M."/>
            <person name="Oren A."/>
            <person name="Chaudhuri R.R."/>
            <person name="La Ragione R."/>
            <person name="Hildebrand F."/>
            <person name="Pallen M.J."/>
        </authorList>
    </citation>
    <scope>NUCLEOTIDE SEQUENCE</scope>
    <source>
        <strain evidence="5">CHK160-1198</strain>
    </source>
</reference>
<dbReference type="Gene3D" id="2.40.100.10">
    <property type="entry name" value="Cyclophilin-like"/>
    <property type="match status" value="1"/>
</dbReference>
<evidence type="ECO:0000256" key="1">
    <source>
        <dbReference type="ARBA" id="ARBA00022741"/>
    </source>
</evidence>
<proteinExistence type="predicted"/>
<dbReference type="PANTHER" id="PTHR34698">
    <property type="entry name" value="5-OXOPROLINASE SUBUNIT B"/>
    <property type="match status" value="1"/>
</dbReference>
<keyword evidence="3" id="KW-0067">ATP-binding</keyword>
<dbReference type="PANTHER" id="PTHR34698:SF2">
    <property type="entry name" value="5-OXOPROLINASE SUBUNIT B"/>
    <property type="match status" value="1"/>
</dbReference>
<evidence type="ECO:0000313" key="5">
    <source>
        <dbReference type="EMBL" id="HIU64553.1"/>
    </source>
</evidence>
<evidence type="ECO:0000259" key="4">
    <source>
        <dbReference type="SMART" id="SM00796"/>
    </source>
</evidence>
<feature type="domain" description="Carboxyltransferase" evidence="4">
    <location>
        <begin position="6"/>
        <end position="217"/>
    </location>
</feature>
<accession>A0A9D1SM03</accession>
<organism evidence="5 6">
    <name type="scientific">Candidatus Avacidaminococcus intestinavium</name>
    <dbReference type="NCBI Taxonomy" id="2840684"/>
    <lineage>
        <taxon>Bacteria</taxon>
        <taxon>Bacillati</taxon>
        <taxon>Bacillota</taxon>
        <taxon>Negativicutes</taxon>
        <taxon>Acidaminococcales</taxon>
        <taxon>Acidaminococcaceae</taxon>
        <taxon>Acidaminococcaceae incertae sedis</taxon>
        <taxon>Candidatus Avacidaminococcus</taxon>
    </lineage>
</organism>
<dbReference type="Gene3D" id="3.30.1360.40">
    <property type="match status" value="1"/>
</dbReference>
<reference evidence="5" key="1">
    <citation type="submission" date="2020-10" db="EMBL/GenBank/DDBJ databases">
        <authorList>
            <person name="Gilroy R."/>
        </authorList>
    </citation>
    <scope>NUCLEOTIDE SEQUENCE</scope>
    <source>
        <strain evidence="5">CHK160-1198</strain>
    </source>
</reference>
<evidence type="ECO:0000256" key="3">
    <source>
        <dbReference type="ARBA" id="ARBA00022840"/>
    </source>
</evidence>
<name>A0A9D1SM03_9FIRM</name>
<dbReference type="GO" id="GO:0017168">
    <property type="term" value="F:5-oxoprolinase (ATP-hydrolyzing) activity"/>
    <property type="evidence" value="ECO:0007669"/>
    <property type="project" value="UniProtKB-EC"/>
</dbReference>
<dbReference type="InterPro" id="IPR029000">
    <property type="entry name" value="Cyclophilin-like_dom_sf"/>
</dbReference>
<keyword evidence="1" id="KW-0547">Nucleotide-binding</keyword>
<dbReference type="NCBIfam" id="TIGR00370">
    <property type="entry name" value="5-oxoprolinase subunit PxpB"/>
    <property type="match status" value="1"/>
</dbReference>
<keyword evidence="2 5" id="KW-0378">Hydrolase</keyword>
<sequence length="241" mass="26578">MQTQDYQLLSVGENCIFVKMGNEISPTIHQRVKKLADYLEQNPFSGYVEFVATYTGVAVNYDPWIVKKTSNARGKSSFIVVSEQLEKYIEASSTLPEKPADLVEIPVCYGGEYGPDLEVVAEHCGLSTSEVIKLHSSGEYLCYMIGFCPGFPYLGGMDPRLATPRRQTPRLAIPARSIGIAGQQTGGYPISTPGGWQLIGRSAIELYDAQAKQPTLLKAGDVVKFRSITPQEYEKIRGSRQ</sequence>
<dbReference type="EC" id="3.5.2.9" evidence="5"/>
<protein>
    <submittedName>
        <fullName evidence="5">5-oxoprolinase subunit PxpB</fullName>
        <ecNumber evidence="5">3.5.2.9</ecNumber>
    </submittedName>
</protein>
<dbReference type="InterPro" id="IPR003833">
    <property type="entry name" value="CT_C_D"/>
</dbReference>
<dbReference type="InterPro" id="IPR010016">
    <property type="entry name" value="PxpB"/>
</dbReference>
<gene>
    <name evidence="5" type="primary">pxpB</name>
    <name evidence="5" type="ORF">IAB06_05930</name>
</gene>
<evidence type="ECO:0000256" key="2">
    <source>
        <dbReference type="ARBA" id="ARBA00022801"/>
    </source>
</evidence>
<comment type="caution">
    <text evidence="5">The sequence shown here is derived from an EMBL/GenBank/DDBJ whole genome shotgun (WGS) entry which is preliminary data.</text>
</comment>
<dbReference type="SUPFAM" id="SSF160467">
    <property type="entry name" value="PH0987 N-terminal domain-like"/>
    <property type="match status" value="1"/>
</dbReference>
<dbReference type="SMART" id="SM00796">
    <property type="entry name" value="AHS1"/>
    <property type="match status" value="1"/>
</dbReference>
<dbReference type="AlphaFoldDB" id="A0A9D1SM03"/>
<dbReference type="Pfam" id="PF02682">
    <property type="entry name" value="CT_C_D"/>
    <property type="match status" value="1"/>
</dbReference>
<dbReference type="SUPFAM" id="SSF50891">
    <property type="entry name" value="Cyclophilin-like"/>
    <property type="match status" value="1"/>
</dbReference>
<dbReference type="GO" id="GO:0005524">
    <property type="term" value="F:ATP binding"/>
    <property type="evidence" value="ECO:0007669"/>
    <property type="project" value="UniProtKB-KW"/>
</dbReference>
<evidence type="ECO:0000313" key="6">
    <source>
        <dbReference type="Proteomes" id="UP000824099"/>
    </source>
</evidence>